<dbReference type="AlphaFoldDB" id="A0A0F9C066"/>
<feature type="non-terminal residue" evidence="1">
    <location>
        <position position="38"/>
    </location>
</feature>
<accession>A0A0F9C066</accession>
<proteinExistence type="predicted"/>
<evidence type="ECO:0000313" key="1">
    <source>
        <dbReference type="EMBL" id="KKK95954.1"/>
    </source>
</evidence>
<name>A0A0F9C066_9ZZZZ</name>
<sequence length="38" mass="4456">MDTSKEYIKQCDCPEVQGKKRFFKQGDWAHENVTHGDV</sequence>
<dbReference type="EMBL" id="LAZR01046688">
    <property type="protein sequence ID" value="KKK95954.1"/>
    <property type="molecule type" value="Genomic_DNA"/>
</dbReference>
<protein>
    <submittedName>
        <fullName evidence="1">Uncharacterized protein</fullName>
    </submittedName>
</protein>
<organism evidence="1">
    <name type="scientific">marine sediment metagenome</name>
    <dbReference type="NCBI Taxonomy" id="412755"/>
    <lineage>
        <taxon>unclassified sequences</taxon>
        <taxon>metagenomes</taxon>
        <taxon>ecological metagenomes</taxon>
    </lineage>
</organism>
<comment type="caution">
    <text evidence="1">The sequence shown here is derived from an EMBL/GenBank/DDBJ whole genome shotgun (WGS) entry which is preliminary data.</text>
</comment>
<reference evidence="1" key="1">
    <citation type="journal article" date="2015" name="Nature">
        <title>Complex archaea that bridge the gap between prokaryotes and eukaryotes.</title>
        <authorList>
            <person name="Spang A."/>
            <person name="Saw J.H."/>
            <person name="Jorgensen S.L."/>
            <person name="Zaremba-Niedzwiedzka K."/>
            <person name="Martijn J."/>
            <person name="Lind A.E."/>
            <person name="van Eijk R."/>
            <person name="Schleper C."/>
            <person name="Guy L."/>
            <person name="Ettema T.J."/>
        </authorList>
    </citation>
    <scope>NUCLEOTIDE SEQUENCE</scope>
</reference>
<gene>
    <name evidence="1" type="ORF">LCGC14_2667590</name>
</gene>